<dbReference type="SMART" id="SM00530">
    <property type="entry name" value="HTH_XRE"/>
    <property type="match status" value="1"/>
</dbReference>
<keyword evidence="1" id="KW-0805">Transcription regulation</keyword>
<gene>
    <name evidence="5" type="ORF">GCM10010439_09710</name>
</gene>
<dbReference type="InterPro" id="IPR011051">
    <property type="entry name" value="RmlC_Cupin_sf"/>
</dbReference>
<accession>A0ABP6GBT3</accession>
<evidence type="ECO:0000313" key="6">
    <source>
        <dbReference type="Proteomes" id="UP001501842"/>
    </source>
</evidence>
<dbReference type="PROSITE" id="PS50943">
    <property type="entry name" value="HTH_CROC1"/>
    <property type="match status" value="1"/>
</dbReference>
<dbReference type="Pfam" id="PF01381">
    <property type="entry name" value="HTH_3"/>
    <property type="match status" value="1"/>
</dbReference>
<dbReference type="EMBL" id="BAAATZ010000003">
    <property type="protein sequence ID" value="GAA2720857.1"/>
    <property type="molecule type" value="Genomic_DNA"/>
</dbReference>
<evidence type="ECO:0000256" key="2">
    <source>
        <dbReference type="ARBA" id="ARBA00023125"/>
    </source>
</evidence>
<dbReference type="Pfam" id="PF07883">
    <property type="entry name" value="Cupin_2"/>
    <property type="match status" value="1"/>
</dbReference>
<dbReference type="CDD" id="cd00093">
    <property type="entry name" value="HTH_XRE"/>
    <property type="match status" value="1"/>
</dbReference>
<dbReference type="Proteomes" id="UP001501842">
    <property type="component" value="Unassembled WGS sequence"/>
</dbReference>
<keyword evidence="3" id="KW-0804">Transcription</keyword>
<dbReference type="Gene3D" id="1.10.260.40">
    <property type="entry name" value="lambda repressor-like DNA-binding domains"/>
    <property type="match status" value="1"/>
</dbReference>
<keyword evidence="2" id="KW-0238">DNA-binding</keyword>
<dbReference type="InterPro" id="IPR010982">
    <property type="entry name" value="Lambda_DNA-bd_dom_sf"/>
</dbReference>
<evidence type="ECO:0000313" key="5">
    <source>
        <dbReference type="EMBL" id="GAA2720857.1"/>
    </source>
</evidence>
<dbReference type="CDD" id="cd02209">
    <property type="entry name" value="cupin_XRE_C"/>
    <property type="match status" value="1"/>
</dbReference>
<dbReference type="Gene3D" id="2.60.120.10">
    <property type="entry name" value="Jelly Rolls"/>
    <property type="match status" value="1"/>
</dbReference>
<dbReference type="InterPro" id="IPR050807">
    <property type="entry name" value="TransReg_Diox_bact_type"/>
</dbReference>
<reference evidence="6" key="1">
    <citation type="journal article" date="2019" name="Int. J. Syst. Evol. Microbiol.">
        <title>The Global Catalogue of Microorganisms (GCM) 10K type strain sequencing project: providing services to taxonomists for standard genome sequencing and annotation.</title>
        <authorList>
            <consortium name="The Broad Institute Genomics Platform"/>
            <consortium name="The Broad Institute Genome Sequencing Center for Infectious Disease"/>
            <person name="Wu L."/>
            <person name="Ma J."/>
        </authorList>
    </citation>
    <scope>NUCLEOTIDE SEQUENCE [LARGE SCALE GENOMIC DNA]</scope>
    <source>
        <strain evidence="6">JCM 8201</strain>
    </source>
</reference>
<feature type="domain" description="HTH cro/C1-type" evidence="4">
    <location>
        <begin position="23"/>
        <end position="77"/>
    </location>
</feature>
<dbReference type="InterPro" id="IPR001387">
    <property type="entry name" value="Cro/C1-type_HTH"/>
</dbReference>
<organism evidence="5 6">
    <name type="scientific">Actinocorallia aurantiaca</name>
    <dbReference type="NCBI Taxonomy" id="46204"/>
    <lineage>
        <taxon>Bacteria</taxon>
        <taxon>Bacillati</taxon>
        <taxon>Actinomycetota</taxon>
        <taxon>Actinomycetes</taxon>
        <taxon>Streptosporangiales</taxon>
        <taxon>Thermomonosporaceae</taxon>
        <taxon>Actinocorallia</taxon>
    </lineage>
</organism>
<evidence type="ECO:0000259" key="4">
    <source>
        <dbReference type="PROSITE" id="PS50943"/>
    </source>
</evidence>
<dbReference type="PANTHER" id="PTHR46797:SF23">
    <property type="entry name" value="HTH-TYPE TRANSCRIPTIONAL REGULATOR SUTR"/>
    <property type="match status" value="1"/>
</dbReference>
<comment type="caution">
    <text evidence="5">The sequence shown here is derived from an EMBL/GenBank/DDBJ whole genome shotgun (WGS) entry which is preliminary data.</text>
</comment>
<dbReference type="SUPFAM" id="SSF47413">
    <property type="entry name" value="lambda repressor-like DNA-binding domains"/>
    <property type="match status" value="1"/>
</dbReference>
<evidence type="ECO:0000256" key="1">
    <source>
        <dbReference type="ARBA" id="ARBA00023015"/>
    </source>
</evidence>
<dbReference type="SUPFAM" id="SSF51182">
    <property type="entry name" value="RmlC-like cupins"/>
    <property type="match status" value="1"/>
</dbReference>
<protein>
    <submittedName>
        <fullName evidence="5">Helix-turn-helix domain-containing protein</fullName>
    </submittedName>
</protein>
<keyword evidence="6" id="KW-1185">Reference proteome</keyword>
<dbReference type="InterPro" id="IPR014710">
    <property type="entry name" value="RmlC-like_jellyroll"/>
</dbReference>
<proteinExistence type="predicted"/>
<evidence type="ECO:0000256" key="3">
    <source>
        <dbReference type="ARBA" id="ARBA00023163"/>
    </source>
</evidence>
<sequence length="191" mass="20361">MNEAAEQVEAAGSSLRAVVAGNVRRIRLTRGLSLRELSELTGVSKALLSQIERGVANPTIEVLSRVATALGESFLELARPRMDGPEVLRAGEHAEGAEPSVRTLFGSWERRRFELSEGNIPARTSSVRNSHGAGSVEYAYVVSGAVTLSSAGWSVELGTGDAARFAAEHDHVYTTGDGPVRVLTLVSFDEI</sequence>
<dbReference type="PANTHER" id="PTHR46797">
    <property type="entry name" value="HTH-TYPE TRANSCRIPTIONAL REGULATOR"/>
    <property type="match status" value="1"/>
</dbReference>
<dbReference type="RefSeq" id="WP_344448918.1">
    <property type="nucleotide sequence ID" value="NZ_BAAATZ010000003.1"/>
</dbReference>
<dbReference type="InterPro" id="IPR013096">
    <property type="entry name" value="Cupin_2"/>
</dbReference>
<name>A0ABP6GBT3_9ACTN</name>